<dbReference type="PROSITE" id="PS51257">
    <property type="entry name" value="PROKAR_LIPOPROTEIN"/>
    <property type="match status" value="1"/>
</dbReference>
<dbReference type="GO" id="GO:0030313">
    <property type="term" value="C:cell envelope"/>
    <property type="evidence" value="ECO:0007669"/>
    <property type="project" value="UniProtKB-SubCell"/>
</dbReference>
<dbReference type="GO" id="GO:0046872">
    <property type="term" value="F:metal ion binding"/>
    <property type="evidence" value="ECO:0007669"/>
    <property type="project" value="UniProtKB-KW"/>
</dbReference>
<dbReference type="Pfam" id="PF01297">
    <property type="entry name" value="ZnuA"/>
    <property type="match status" value="1"/>
</dbReference>
<evidence type="ECO:0000256" key="6">
    <source>
        <dbReference type="SAM" id="SignalP"/>
    </source>
</evidence>
<reference evidence="7 8" key="1">
    <citation type="submission" date="2009-01" db="EMBL/GenBank/DDBJ databases">
        <authorList>
            <person name="Qin X."/>
            <person name="Bachman B."/>
            <person name="Battles P."/>
            <person name="Bell A."/>
            <person name="Bess C."/>
            <person name="Bickham C."/>
            <person name="Chaboub L."/>
            <person name="Chen D."/>
            <person name="Coyle M."/>
            <person name="Deiros D.R."/>
            <person name="Dinh H."/>
            <person name="Forbes L."/>
            <person name="Fowler G."/>
            <person name="Francisco L."/>
            <person name="Fu Q."/>
            <person name="Gubbala S."/>
            <person name="Hale W."/>
            <person name="Han Y."/>
            <person name="Hemphill L."/>
            <person name="Highlander S.K."/>
            <person name="Hirani K."/>
            <person name="Hogues M."/>
            <person name="Jackson L."/>
            <person name="Jakkamsetti A."/>
            <person name="Javaid M."/>
            <person name="Jiang H."/>
            <person name="Korchina V."/>
            <person name="Kovar C."/>
            <person name="Lara F."/>
            <person name="Lee S."/>
            <person name="Mata R."/>
            <person name="Mathew T."/>
            <person name="Moen C."/>
            <person name="Morales K."/>
            <person name="Munidasa M."/>
            <person name="Nazareth L."/>
            <person name="Ngo R."/>
            <person name="Nguyen L."/>
            <person name="Okwuonu G."/>
            <person name="Ongeri F."/>
            <person name="Patil S."/>
            <person name="Petrosino J."/>
            <person name="Pham C."/>
            <person name="Pham P."/>
            <person name="Pu L.-L."/>
            <person name="Puazo M."/>
            <person name="Raj R."/>
            <person name="Reid J."/>
            <person name="Rouhana J."/>
            <person name="Saada N."/>
            <person name="Shang Y."/>
            <person name="Simmons D."/>
            <person name="Thornton R."/>
            <person name="Warren J."/>
            <person name="Weissenberger G."/>
            <person name="Zhang J."/>
            <person name="Zhang L."/>
            <person name="Zhou C."/>
            <person name="Zhu D."/>
            <person name="Muzny D."/>
            <person name="Worley K."/>
            <person name="Gibbs R."/>
        </authorList>
    </citation>
    <scope>NUCLEOTIDE SEQUENCE [LARGE SCALE GENOMIC DNA]</scope>
    <source>
        <strain evidence="7 8">DSM 15436</strain>
    </source>
</reference>
<dbReference type="RefSeq" id="WP_006547109.1">
    <property type="nucleotide sequence ID" value="NZ_DS999545.1"/>
</dbReference>
<dbReference type="InterPro" id="IPR006127">
    <property type="entry name" value="ZnuA-like"/>
</dbReference>
<dbReference type="GO" id="GO:0007155">
    <property type="term" value="P:cell adhesion"/>
    <property type="evidence" value="ECO:0007669"/>
    <property type="project" value="InterPro"/>
</dbReference>
<evidence type="ECO:0000256" key="2">
    <source>
        <dbReference type="ARBA" id="ARBA00022448"/>
    </source>
</evidence>
<evidence type="ECO:0000313" key="8">
    <source>
        <dbReference type="Proteomes" id="UP000010301"/>
    </source>
</evidence>
<organism evidence="7 8">
    <name type="scientific">Gleimia coleocanis DSM 15436</name>
    <dbReference type="NCBI Taxonomy" id="525245"/>
    <lineage>
        <taxon>Bacteria</taxon>
        <taxon>Bacillati</taxon>
        <taxon>Actinomycetota</taxon>
        <taxon>Actinomycetes</taxon>
        <taxon>Actinomycetales</taxon>
        <taxon>Actinomycetaceae</taxon>
        <taxon>Gleimia</taxon>
    </lineage>
</organism>
<sequence>MRNAKTLKATAITACATLFALSLSACATTIKTEEAKEDGKLTIVATTGYLGDAAKNIAPDAEITVLVGPGGDPHTQPLTTQDIEKLNDADVVLWTSHDMEHQMRDQLEKLGDKQVAAGEAIPEADLLPWEEDGKIEGHDPHVWNSPDNWKHVVTASAEKIAEIDSANAKVYMENADKYNKMIDEAKAAAKVELDKIPAERRVLITGHDAFNYLGKTFGIEIHATDFVSSEAQITAADLDELATLIADKKVPTIFQDNLANPEAIKHLKEAVKSKGWEVEISDKELYADSLGEAAPVDTYLGVFEYNTKAIVEALTAK</sequence>
<dbReference type="Proteomes" id="UP000010301">
    <property type="component" value="Unassembled WGS sequence"/>
</dbReference>
<evidence type="ECO:0000313" key="7">
    <source>
        <dbReference type="EMBL" id="EEH64375.1"/>
    </source>
</evidence>
<keyword evidence="3" id="KW-0479">Metal-binding</keyword>
<dbReference type="PANTHER" id="PTHR42953:SF1">
    <property type="entry name" value="METAL-BINDING PROTEIN HI_0362-RELATED"/>
    <property type="match status" value="1"/>
</dbReference>
<dbReference type="InterPro" id="IPR006128">
    <property type="entry name" value="Lipoprotein_PsaA-like"/>
</dbReference>
<dbReference type="eggNOG" id="COG0803">
    <property type="taxonomic scope" value="Bacteria"/>
</dbReference>
<feature type="chain" id="PRO_5039703900" evidence="6">
    <location>
        <begin position="28"/>
        <end position="317"/>
    </location>
</feature>
<evidence type="ECO:0000256" key="3">
    <source>
        <dbReference type="ARBA" id="ARBA00022723"/>
    </source>
</evidence>
<comment type="subcellular location">
    <subcellularLocation>
        <location evidence="1">Cell envelope</location>
    </subcellularLocation>
</comment>
<dbReference type="PANTHER" id="PTHR42953">
    <property type="entry name" value="HIGH-AFFINITY ZINC UPTAKE SYSTEM PROTEIN ZNUA-RELATED"/>
    <property type="match status" value="1"/>
</dbReference>
<dbReference type="GO" id="GO:0030001">
    <property type="term" value="P:metal ion transport"/>
    <property type="evidence" value="ECO:0007669"/>
    <property type="project" value="InterPro"/>
</dbReference>
<dbReference type="STRING" id="525245.HMPREF0044_0112"/>
<protein>
    <submittedName>
        <fullName evidence="7">ABC transporter, substrate-binding protein</fullName>
    </submittedName>
</protein>
<gene>
    <name evidence="7" type="ORF">HMPREF0044_0112</name>
</gene>
<dbReference type="Gene3D" id="3.40.50.1980">
    <property type="entry name" value="Nitrogenase molybdenum iron protein domain"/>
    <property type="match status" value="2"/>
</dbReference>
<feature type="signal peptide" evidence="6">
    <location>
        <begin position="1"/>
        <end position="27"/>
    </location>
</feature>
<comment type="caution">
    <text evidence="7">The sequence shown here is derived from an EMBL/GenBank/DDBJ whole genome shotgun (WGS) entry which is preliminary data.</text>
</comment>
<accession>C0VY72</accession>
<dbReference type="PRINTS" id="PR00691">
    <property type="entry name" value="ADHESINB"/>
</dbReference>
<evidence type="ECO:0000256" key="5">
    <source>
        <dbReference type="RuleBase" id="RU003512"/>
    </source>
</evidence>
<dbReference type="InterPro" id="IPR050492">
    <property type="entry name" value="Bact_metal-bind_prot9"/>
</dbReference>
<comment type="similarity">
    <text evidence="5">Belongs to the bacterial solute-binding protein 9 family.</text>
</comment>
<evidence type="ECO:0000256" key="4">
    <source>
        <dbReference type="ARBA" id="ARBA00022729"/>
    </source>
</evidence>
<dbReference type="HOGENOM" id="CLU_016838_1_1_11"/>
<dbReference type="EMBL" id="ACFG01000004">
    <property type="protein sequence ID" value="EEH64375.1"/>
    <property type="molecule type" value="Genomic_DNA"/>
</dbReference>
<dbReference type="SUPFAM" id="SSF53807">
    <property type="entry name" value="Helical backbone' metal receptor"/>
    <property type="match status" value="1"/>
</dbReference>
<name>C0VY72_9ACTO</name>
<keyword evidence="2 5" id="KW-0813">Transport</keyword>
<proteinExistence type="inferred from homology"/>
<dbReference type="AlphaFoldDB" id="C0VY72"/>
<keyword evidence="8" id="KW-1185">Reference proteome</keyword>
<keyword evidence="4 6" id="KW-0732">Signal</keyword>
<evidence type="ECO:0000256" key="1">
    <source>
        <dbReference type="ARBA" id="ARBA00004196"/>
    </source>
</evidence>
<dbReference type="OrthoDB" id="9810636at2"/>
<dbReference type="PRINTS" id="PR00690">
    <property type="entry name" value="ADHESNFAMILY"/>
</dbReference>
<dbReference type="InterPro" id="IPR006129">
    <property type="entry name" value="AdhesinB"/>
</dbReference>